<reference evidence="1 2" key="1">
    <citation type="submission" date="2020-10" db="EMBL/GenBank/DDBJ databases">
        <title>Genome analysis of Massilia species.</title>
        <authorList>
            <person name="Jung D.-H."/>
        </authorList>
    </citation>
    <scope>NUCLEOTIDE SEQUENCE [LARGE SCALE GENOMIC DNA]</scope>
    <source>
        <strain evidence="2">sipir</strain>
    </source>
</reference>
<protein>
    <recommendedName>
        <fullName evidence="3">DUF4382 domain-containing protein</fullName>
    </recommendedName>
</protein>
<gene>
    <name evidence="1" type="ORF">INH39_07760</name>
</gene>
<evidence type="ECO:0000313" key="1">
    <source>
        <dbReference type="EMBL" id="UOD31573.1"/>
    </source>
</evidence>
<accession>A0ABY4AA58</accession>
<dbReference type="PROSITE" id="PS51257">
    <property type="entry name" value="PROKAR_LIPOPROTEIN"/>
    <property type="match status" value="1"/>
</dbReference>
<proteinExistence type="predicted"/>
<dbReference type="RefSeq" id="WP_243492693.1">
    <property type="nucleotide sequence ID" value="NZ_CP063361.1"/>
</dbReference>
<dbReference type="EMBL" id="CP063361">
    <property type="protein sequence ID" value="UOD31573.1"/>
    <property type="molecule type" value="Genomic_DNA"/>
</dbReference>
<name>A0ABY4AA58_9BURK</name>
<organism evidence="1 2">
    <name type="scientific">Massilia violaceinigra</name>
    <dbReference type="NCBI Taxonomy" id="2045208"/>
    <lineage>
        <taxon>Bacteria</taxon>
        <taxon>Pseudomonadati</taxon>
        <taxon>Pseudomonadota</taxon>
        <taxon>Betaproteobacteria</taxon>
        <taxon>Burkholderiales</taxon>
        <taxon>Oxalobacteraceae</taxon>
        <taxon>Telluria group</taxon>
        <taxon>Massilia</taxon>
    </lineage>
</organism>
<dbReference type="Proteomes" id="UP000831532">
    <property type="component" value="Chromosome"/>
</dbReference>
<sequence length="216" mass="22978">MSPIRSLIHFLALFLVVGLGGCASKSSLLGEPTPLAKPGFGYVAVVMVAREDSSDSTYTLHDVPTVVATFVPVGTPGGSGFQLHTGANGEANGIWFDPKSKTPMMNGYHAMQLIPVQVGSYRLKNLLATMRVYQKQVSLNKLDTPPFTVREGEVTYIGSIGLNTSLGKNLIGMTTPAGLRVAFVDNFETDWAAMQKADARLTTMKVTNGLGTAAPK</sequence>
<keyword evidence="2" id="KW-1185">Reference proteome</keyword>
<evidence type="ECO:0008006" key="3">
    <source>
        <dbReference type="Google" id="ProtNLM"/>
    </source>
</evidence>
<evidence type="ECO:0000313" key="2">
    <source>
        <dbReference type="Proteomes" id="UP000831532"/>
    </source>
</evidence>